<organism evidence="3 4">
    <name type="scientific">Butyrivibrio proteoclasticus (strain ATCC 51982 / DSM 14932 / B316)</name>
    <name type="common">Clostridium proteoclasticum</name>
    <dbReference type="NCBI Taxonomy" id="515622"/>
    <lineage>
        <taxon>Bacteria</taxon>
        <taxon>Bacillati</taxon>
        <taxon>Bacillota</taxon>
        <taxon>Clostridia</taxon>
        <taxon>Lachnospirales</taxon>
        <taxon>Lachnospiraceae</taxon>
        <taxon>Butyrivibrio</taxon>
    </lineage>
</organism>
<dbReference type="EMBL" id="CP001810">
    <property type="protein sequence ID" value="ADL33603.1"/>
    <property type="molecule type" value="Genomic_DNA"/>
</dbReference>
<dbReference type="GO" id="GO:0045820">
    <property type="term" value="P:negative regulation of glycolytic process"/>
    <property type="evidence" value="ECO:0007669"/>
    <property type="project" value="TreeGrafter"/>
</dbReference>
<accession>E0S1C8</accession>
<dbReference type="Gene3D" id="3.40.50.1240">
    <property type="entry name" value="Phosphoglycerate mutase-like"/>
    <property type="match status" value="2"/>
</dbReference>
<dbReference type="STRING" id="515622.bpr_I0861"/>
<dbReference type="Pfam" id="PF00300">
    <property type="entry name" value="His_Phos_1"/>
    <property type="match status" value="1"/>
</dbReference>
<dbReference type="KEGG" id="bpb:bpr_I0861"/>
<dbReference type="PANTHER" id="PTHR46517:SF1">
    <property type="entry name" value="FRUCTOSE-2,6-BISPHOSPHATASE TIGAR"/>
    <property type="match status" value="1"/>
</dbReference>
<evidence type="ECO:0000256" key="1">
    <source>
        <dbReference type="ARBA" id="ARBA00022801"/>
    </source>
</evidence>
<gene>
    <name evidence="3" type="ordered locus">bpr_I0861</name>
</gene>
<dbReference type="AlphaFoldDB" id="E0S1C8"/>
<dbReference type="InterPro" id="IPR013078">
    <property type="entry name" value="His_Pase_superF_clade-1"/>
</dbReference>
<feature type="binding site" evidence="2">
    <location>
        <position position="72"/>
    </location>
    <ligand>
        <name>substrate</name>
    </ligand>
</feature>
<reference evidence="3 4" key="1">
    <citation type="journal article" date="2010" name="PLoS ONE">
        <title>The glycobiome of the rumen bacterium Butyrivibrio proteoclasticus B316(T) highlights adaptation to a polysaccharide-rich environment.</title>
        <authorList>
            <person name="Kelly W.J."/>
            <person name="Leahy S.C."/>
            <person name="Altermann E."/>
            <person name="Yeoman C.J."/>
            <person name="Dunne J.C."/>
            <person name="Kong Z."/>
            <person name="Pacheco D.M."/>
            <person name="Li D."/>
            <person name="Noel S.J."/>
            <person name="Moon C.D."/>
            <person name="Cookson A.L."/>
            <person name="Attwood G.T."/>
        </authorList>
    </citation>
    <scope>NUCLEOTIDE SEQUENCE [LARGE SCALE GENOMIC DNA]</scope>
    <source>
        <strain evidence="4">ATCC 51982 / DSM 14932 / B316</strain>
    </source>
</reference>
<evidence type="ECO:0000256" key="2">
    <source>
        <dbReference type="PIRSR" id="PIRSR613078-2"/>
    </source>
</evidence>
<name>E0S1C8_BUTPB</name>
<dbReference type="GO" id="GO:0005829">
    <property type="term" value="C:cytosol"/>
    <property type="evidence" value="ECO:0007669"/>
    <property type="project" value="TreeGrafter"/>
</dbReference>
<dbReference type="GO" id="GO:0043456">
    <property type="term" value="P:regulation of pentose-phosphate shunt"/>
    <property type="evidence" value="ECO:0007669"/>
    <property type="project" value="TreeGrafter"/>
</dbReference>
<feature type="binding site" evidence="2">
    <location>
        <begin position="20"/>
        <end position="27"/>
    </location>
    <ligand>
        <name>substrate</name>
    </ligand>
</feature>
<dbReference type="PANTHER" id="PTHR46517">
    <property type="entry name" value="FRUCTOSE-2,6-BISPHOSPHATASE TIGAR"/>
    <property type="match status" value="1"/>
</dbReference>
<dbReference type="HOGENOM" id="CLU_033323_9_4_9"/>
<sequence>MGLVFYEKNREDIMKIYFARHGQTDWNILRKVQGTTDIPLNETGMLQANELCQYLQDNHISFAKIYTSYQIRARQTAQIIDWHFHTGFEVVNGLEEMNLGLFEALDNILEQYDTSSDQNLLIISHGAVIMTLIAMNNNIPFEQSHTIAVENARPIEFTIEELYEIKRRLN</sequence>
<dbReference type="Proteomes" id="UP000001299">
    <property type="component" value="Chromosome 1"/>
</dbReference>
<dbReference type="InterPro" id="IPR029033">
    <property type="entry name" value="His_PPase_superfam"/>
</dbReference>
<protein>
    <submittedName>
        <fullName evidence="3">Phosphoglycerate mutase family protein</fullName>
    </submittedName>
</protein>
<dbReference type="SMART" id="SM00855">
    <property type="entry name" value="PGAM"/>
    <property type="match status" value="1"/>
</dbReference>
<dbReference type="GO" id="GO:0004331">
    <property type="term" value="F:fructose-2,6-bisphosphate 2-phosphatase activity"/>
    <property type="evidence" value="ECO:0007669"/>
    <property type="project" value="TreeGrafter"/>
</dbReference>
<proteinExistence type="predicted"/>
<dbReference type="eggNOG" id="COG0406">
    <property type="taxonomic scope" value="Bacteria"/>
</dbReference>
<evidence type="ECO:0000313" key="3">
    <source>
        <dbReference type="EMBL" id="ADL33603.1"/>
    </source>
</evidence>
<dbReference type="CDD" id="cd07067">
    <property type="entry name" value="HP_PGM_like"/>
    <property type="match status" value="1"/>
</dbReference>
<dbReference type="InterPro" id="IPR051695">
    <property type="entry name" value="Phosphoglycerate_Mutase"/>
</dbReference>
<keyword evidence="1" id="KW-0378">Hydrolase</keyword>
<dbReference type="SUPFAM" id="SSF53254">
    <property type="entry name" value="Phosphoglycerate mutase-like"/>
    <property type="match status" value="1"/>
</dbReference>
<keyword evidence="4" id="KW-1185">Reference proteome</keyword>
<evidence type="ECO:0000313" key="4">
    <source>
        <dbReference type="Proteomes" id="UP000001299"/>
    </source>
</evidence>